<dbReference type="AlphaFoldDB" id="A0A0W8FRD9"/>
<sequence length="276" mass="30722">MKNILCKVISVDLNKVFEISVRKGGVLAACVLLTIIFVIQATAADFQVQPTTLDLSSKVKSGVFSVINNGNEKIDFQVSVKEWNQDEKGKDIYTDTKEIIFFPKVMTVDPNSQRAIRIGLKTPPSSKEKTYRLFVEEIPVQKKAEEEDTKKNIKAGLTIAFRFSMPIFVKPLRPQEVCTIDKVEMSNGTVKAVVKNTGNVHVKLRTMKVSGKAADEKEIYTKEIAGWYILNGLSSSYEATVPAEICGQLAKIEVNAQMEKDNIKGILNVQKNMCAQ</sequence>
<dbReference type="PANTHER" id="PTHR30251:SF4">
    <property type="entry name" value="SLR1668 PROTEIN"/>
    <property type="match status" value="1"/>
</dbReference>
<dbReference type="PANTHER" id="PTHR30251">
    <property type="entry name" value="PILUS ASSEMBLY CHAPERONE"/>
    <property type="match status" value="1"/>
</dbReference>
<dbReference type="InterPro" id="IPR008962">
    <property type="entry name" value="PapD-like_sf"/>
</dbReference>
<dbReference type="EMBL" id="LNQE01000904">
    <property type="protein sequence ID" value="KUG23482.1"/>
    <property type="molecule type" value="Genomic_DNA"/>
</dbReference>
<gene>
    <name evidence="2" type="ORF">ASZ90_006723</name>
</gene>
<name>A0A0W8FRD9_9ZZZZ</name>
<evidence type="ECO:0000259" key="1">
    <source>
        <dbReference type="Pfam" id="PF00345"/>
    </source>
</evidence>
<dbReference type="GO" id="GO:0030288">
    <property type="term" value="C:outer membrane-bounded periplasmic space"/>
    <property type="evidence" value="ECO:0007669"/>
    <property type="project" value="InterPro"/>
</dbReference>
<dbReference type="GO" id="GO:0071555">
    <property type="term" value="P:cell wall organization"/>
    <property type="evidence" value="ECO:0007669"/>
    <property type="project" value="InterPro"/>
</dbReference>
<comment type="caution">
    <text evidence="2">The sequence shown here is derived from an EMBL/GenBank/DDBJ whole genome shotgun (WGS) entry which is preliminary data.</text>
</comment>
<protein>
    <submittedName>
        <fullName evidence="2">Sigma-fimbriae chaperone protein</fullName>
    </submittedName>
</protein>
<proteinExistence type="predicted"/>
<dbReference type="InterPro" id="IPR050643">
    <property type="entry name" value="Periplasmic_pilus_chap"/>
</dbReference>
<dbReference type="Pfam" id="PF00345">
    <property type="entry name" value="PapD_N"/>
    <property type="match status" value="1"/>
</dbReference>
<dbReference type="Gene3D" id="2.60.40.10">
    <property type="entry name" value="Immunoglobulins"/>
    <property type="match status" value="1"/>
</dbReference>
<evidence type="ECO:0000313" key="2">
    <source>
        <dbReference type="EMBL" id="KUG23482.1"/>
    </source>
</evidence>
<dbReference type="SUPFAM" id="SSF49354">
    <property type="entry name" value="PapD-like"/>
    <property type="match status" value="1"/>
</dbReference>
<feature type="domain" description="Pili assembly chaperone N-terminal" evidence="1">
    <location>
        <begin position="46"/>
        <end position="171"/>
    </location>
</feature>
<dbReference type="InterPro" id="IPR016147">
    <property type="entry name" value="Pili_assmbl_chaperone_N"/>
</dbReference>
<dbReference type="InterPro" id="IPR013783">
    <property type="entry name" value="Ig-like_fold"/>
</dbReference>
<accession>A0A0W8FRD9</accession>
<reference evidence="2" key="1">
    <citation type="journal article" date="2015" name="Proc. Natl. Acad. Sci. U.S.A.">
        <title>Networks of energetic and metabolic interactions define dynamics in microbial communities.</title>
        <authorList>
            <person name="Embree M."/>
            <person name="Liu J.K."/>
            <person name="Al-Bassam M.M."/>
            <person name="Zengler K."/>
        </authorList>
    </citation>
    <scope>NUCLEOTIDE SEQUENCE</scope>
</reference>
<organism evidence="2">
    <name type="scientific">hydrocarbon metagenome</name>
    <dbReference type="NCBI Taxonomy" id="938273"/>
    <lineage>
        <taxon>unclassified sequences</taxon>
        <taxon>metagenomes</taxon>
        <taxon>ecological metagenomes</taxon>
    </lineage>
</organism>